<evidence type="ECO:0000256" key="6">
    <source>
        <dbReference type="RuleBase" id="RU003616"/>
    </source>
</evidence>
<reference evidence="9 10" key="1">
    <citation type="journal article" date="2020" name="Nat. Commun.">
        <title>Genome of Tripterygium wilfordii and identification of cytochrome P450 involved in triptolide biosynthesis.</title>
        <authorList>
            <person name="Tu L."/>
            <person name="Su P."/>
            <person name="Zhang Z."/>
            <person name="Gao L."/>
            <person name="Wang J."/>
            <person name="Hu T."/>
            <person name="Zhou J."/>
            <person name="Zhang Y."/>
            <person name="Zhao Y."/>
            <person name="Liu Y."/>
            <person name="Song Y."/>
            <person name="Tong Y."/>
            <person name="Lu Y."/>
            <person name="Yang J."/>
            <person name="Xu C."/>
            <person name="Jia M."/>
            <person name="Peters R.J."/>
            <person name="Huang L."/>
            <person name="Gao W."/>
        </authorList>
    </citation>
    <scope>NUCLEOTIDE SEQUENCE [LARGE SCALE GENOMIC DNA]</scope>
    <source>
        <strain evidence="10">cv. XIE 37</strain>
        <tissue evidence="9">Leaf</tissue>
    </source>
</reference>
<evidence type="ECO:0000259" key="7">
    <source>
        <dbReference type="PROSITE" id="PS01031"/>
    </source>
</evidence>
<dbReference type="PROSITE" id="PS51203">
    <property type="entry name" value="CS"/>
    <property type="match status" value="1"/>
</dbReference>
<comment type="subcellular location">
    <subcellularLocation>
        <location evidence="1">Cytoplasm</location>
    </subcellularLocation>
</comment>
<dbReference type="InterPro" id="IPR031107">
    <property type="entry name" value="Small_HSP"/>
</dbReference>
<name>A0A7J7DX86_TRIWF</name>
<gene>
    <name evidence="9" type="ORF">HS088_TW03G01229</name>
</gene>
<keyword evidence="2" id="KW-0963">Cytoplasm</keyword>
<dbReference type="InterPro" id="IPR008978">
    <property type="entry name" value="HSP20-like_chaperone"/>
</dbReference>
<organism evidence="9 10">
    <name type="scientific">Tripterygium wilfordii</name>
    <name type="common">Thunder God vine</name>
    <dbReference type="NCBI Taxonomy" id="458696"/>
    <lineage>
        <taxon>Eukaryota</taxon>
        <taxon>Viridiplantae</taxon>
        <taxon>Streptophyta</taxon>
        <taxon>Embryophyta</taxon>
        <taxon>Tracheophyta</taxon>
        <taxon>Spermatophyta</taxon>
        <taxon>Magnoliopsida</taxon>
        <taxon>eudicotyledons</taxon>
        <taxon>Gunneridae</taxon>
        <taxon>Pentapetalae</taxon>
        <taxon>rosids</taxon>
        <taxon>fabids</taxon>
        <taxon>Celastrales</taxon>
        <taxon>Celastraceae</taxon>
        <taxon>Tripterygium</taxon>
    </lineage>
</organism>
<evidence type="ECO:0000313" key="9">
    <source>
        <dbReference type="EMBL" id="KAF5750889.1"/>
    </source>
</evidence>
<dbReference type="CDD" id="cd06472">
    <property type="entry name" value="ACD_ScHsp26_like"/>
    <property type="match status" value="1"/>
</dbReference>
<accession>A0A7J7DX86</accession>
<comment type="subunit">
    <text evidence="4">Forms oligomeric structures.</text>
</comment>
<dbReference type="OrthoDB" id="5511210at2759"/>
<dbReference type="InterPro" id="IPR002068">
    <property type="entry name" value="A-crystallin/Hsp20_dom"/>
</dbReference>
<dbReference type="Proteomes" id="UP000593562">
    <property type="component" value="Unassembled WGS sequence"/>
</dbReference>
<sequence>MDPNSKNMSIMAHTMHDPFYLDVWEPFTIIPPRPAFSNETASLFNARIDWNETPEAHVLKADLPGLNKNEVKVEVEDNNVLRISGERHMEKEEKTDKWYRVERSSGKFIRQFRLPENAKPEKMKTSMENGVLTVTVPKEKMKDNRLAKSIQVY</sequence>
<dbReference type="GO" id="GO:0006950">
    <property type="term" value="P:response to stress"/>
    <property type="evidence" value="ECO:0007669"/>
    <property type="project" value="UniProtKB-ARBA"/>
</dbReference>
<comment type="similarity">
    <text evidence="5 6">Belongs to the small heat shock protein (HSP20) family.</text>
</comment>
<dbReference type="AlphaFoldDB" id="A0A7J7DX86"/>
<dbReference type="FunCoup" id="A0A7J7DX86">
    <property type="interactions" value="198"/>
</dbReference>
<feature type="domain" description="CS" evidence="8">
    <location>
        <begin position="43"/>
        <end position="147"/>
    </location>
</feature>
<evidence type="ECO:0000256" key="2">
    <source>
        <dbReference type="ARBA" id="ARBA00022490"/>
    </source>
</evidence>
<evidence type="ECO:0000259" key="8">
    <source>
        <dbReference type="PROSITE" id="PS51203"/>
    </source>
</evidence>
<evidence type="ECO:0000313" key="10">
    <source>
        <dbReference type="Proteomes" id="UP000593562"/>
    </source>
</evidence>
<comment type="caution">
    <text evidence="9">The sequence shown here is derived from an EMBL/GenBank/DDBJ whole genome shotgun (WGS) entry which is preliminary data.</text>
</comment>
<keyword evidence="3" id="KW-0346">Stress response</keyword>
<evidence type="ECO:0000256" key="1">
    <source>
        <dbReference type="ARBA" id="ARBA00004496"/>
    </source>
</evidence>
<dbReference type="PROSITE" id="PS01031">
    <property type="entry name" value="SHSP"/>
    <property type="match status" value="1"/>
</dbReference>
<dbReference type="PANTHER" id="PTHR11527">
    <property type="entry name" value="HEAT-SHOCK PROTEIN 20 FAMILY MEMBER"/>
    <property type="match status" value="1"/>
</dbReference>
<dbReference type="EMBL" id="JAAARO010000003">
    <property type="protein sequence ID" value="KAF5750889.1"/>
    <property type="molecule type" value="Genomic_DNA"/>
</dbReference>
<dbReference type="InParanoid" id="A0A7J7DX86"/>
<dbReference type="SUPFAM" id="SSF49764">
    <property type="entry name" value="HSP20-like chaperones"/>
    <property type="match status" value="1"/>
</dbReference>
<evidence type="ECO:0000256" key="3">
    <source>
        <dbReference type="ARBA" id="ARBA00023016"/>
    </source>
</evidence>
<proteinExistence type="inferred from homology"/>
<dbReference type="Gene3D" id="2.60.40.790">
    <property type="match status" value="1"/>
</dbReference>
<dbReference type="InterPro" id="IPR007052">
    <property type="entry name" value="CS_dom"/>
</dbReference>
<dbReference type="FunFam" id="2.60.40.790:FF:000009">
    <property type="entry name" value="17.6 kDa class I heat shock protein-like"/>
    <property type="match status" value="1"/>
</dbReference>
<keyword evidence="10" id="KW-1185">Reference proteome</keyword>
<evidence type="ECO:0000256" key="4">
    <source>
        <dbReference type="ARBA" id="ARBA00038789"/>
    </source>
</evidence>
<dbReference type="GO" id="GO:0005737">
    <property type="term" value="C:cytoplasm"/>
    <property type="evidence" value="ECO:0007669"/>
    <property type="project" value="UniProtKB-SubCell"/>
</dbReference>
<protein>
    <submittedName>
        <fullName evidence="9">Uncharacterized protein</fullName>
    </submittedName>
</protein>
<feature type="domain" description="SHSP" evidence="7">
    <location>
        <begin position="39"/>
        <end position="153"/>
    </location>
</feature>
<dbReference type="Pfam" id="PF00011">
    <property type="entry name" value="HSP20"/>
    <property type="match status" value="1"/>
</dbReference>
<evidence type="ECO:0000256" key="5">
    <source>
        <dbReference type="PROSITE-ProRule" id="PRU00285"/>
    </source>
</evidence>